<gene>
    <name evidence="1" type="ORF">MAMMFC1_01734</name>
</gene>
<accession>A0A348AJ18</accession>
<dbReference type="Proteomes" id="UP000276437">
    <property type="component" value="Chromosome"/>
</dbReference>
<organism evidence="1 2">
    <name type="scientific">Methylomusa anaerophila</name>
    <dbReference type="NCBI Taxonomy" id="1930071"/>
    <lineage>
        <taxon>Bacteria</taxon>
        <taxon>Bacillati</taxon>
        <taxon>Bacillota</taxon>
        <taxon>Negativicutes</taxon>
        <taxon>Selenomonadales</taxon>
        <taxon>Sporomusaceae</taxon>
        <taxon>Methylomusa</taxon>
    </lineage>
</organism>
<dbReference type="EMBL" id="AP018449">
    <property type="protein sequence ID" value="BBB91066.1"/>
    <property type="molecule type" value="Genomic_DNA"/>
</dbReference>
<dbReference type="OrthoDB" id="1624444at2"/>
<dbReference type="AlphaFoldDB" id="A0A348AJ18"/>
<dbReference type="RefSeq" id="WP_126308131.1">
    <property type="nucleotide sequence ID" value="NZ_AP018449.1"/>
</dbReference>
<name>A0A348AJ18_9FIRM</name>
<reference evidence="1 2" key="1">
    <citation type="journal article" date="2018" name="Int. J. Syst. Evol. Microbiol.">
        <title>Methylomusa anaerophila gen. nov., sp. nov., an anaerobic methanol-utilizing bacterium isolated from a microbial fuel cell.</title>
        <authorList>
            <person name="Amano N."/>
            <person name="Yamamuro A."/>
            <person name="Miyahara M."/>
            <person name="Kouzuma A."/>
            <person name="Abe T."/>
            <person name="Watanabe K."/>
        </authorList>
    </citation>
    <scope>NUCLEOTIDE SEQUENCE [LARGE SCALE GENOMIC DNA]</scope>
    <source>
        <strain evidence="1 2">MMFC1</strain>
    </source>
</reference>
<evidence type="ECO:0000313" key="1">
    <source>
        <dbReference type="EMBL" id="BBB91066.1"/>
    </source>
</evidence>
<dbReference type="KEGG" id="mana:MAMMFC1_01734"/>
<keyword evidence="2" id="KW-1185">Reference proteome</keyword>
<protein>
    <submittedName>
        <fullName evidence="1">Uncharacterized protein</fullName>
    </submittedName>
</protein>
<proteinExistence type="predicted"/>
<sequence>MAQYNGMSLTAVGLQLETKAQTGVPIHFTRVALGDGQLQSGQLLSALTNLISPKLNLPIIVNDVTGTGTARMQVVLKNEGLATGFFAREIGVYATDPDAGEILYAVANAGNNADYIPAGGGADLVELIFEVYTVVGQAANVTADINTSLLYATVTQMMNHENSTNPHPEFLKLGATVTDCSSVIVQQSDPKTIYPMPFDTLKQKVLGGDGSDMQILAGRVDQIEREQANQALATEAQQIFPDYNAMIVEDFANPDKVDTFECEVTSIAAGDDSIDVTVLAGIVPGASYTITDGVYQEVMQIKSIVKNGSTLRVIMTEPVNNTYLTGSTHMYRTTAQIVSDASQAEGAGDQKSIIWQPTVVWQGLAANNTTTLSLNTTQSNSAAFIISGDIGFTAGESVTLI</sequence>
<evidence type="ECO:0000313" key="2">
    <source>
        <dbReference type="Proteomes" id="UP000276437"/>
    </source>
</evidence>